<name>A0A1G7ZQY0_9BURK</name>
<keyword evidence="1" id="KW-1133">Transmembrane helix</keyword>
<dbReference type="Proteomes" id="UP000199706">
    <property type="component" value="Unassembled WGS sequence"/>
</dbReference>
<organism evidence="2 3">
    <name type="scientific">Paraburkholderia phenazinium</name>
    <dbReference type="NCBI Taxonomy" id="60549"/>
    <lineage>
        <taxon>Bacteria</taxon>
        <taxon>Pseudomonadati</taxon>
        <taxon>Pseudomonadota</taxon>
        <taxon>Betaproteobacteria</taxon>
        <taxon>Burkholderiales</taxon>
        <taxon>Burkholderiaceae</taxon>
        <taxon>Paraburkholderia</taxon>
    </lineage>
</organism>
<protein>
    <submittedName>
        <fullName evidence="2">Uncharacterized protein</fullName>
    </submittedName>
</protein>
<evidence type="ECO:0000313" key="3">
    <source>
        <dbReference type="Proteomes" id="UP000199706"/>
    </source>
</evidence>
<keyword evidence="1" id="KW-0812">Transmembrane</keyword>
<dbReference type="RefSeq" id="WP_090685783.1">
    <property type="nucleotide sequence ID" value="NZ_FNCJ01000007.1"/>
</dbReference>
<accession>A0A1G7ZQY0</accession>
<sequence length="65" mass="6828">MTTWTIVDDDREGVVTHISDAGHTALATEQRADTNARNHQVTAAVIGGLIVGAILIEAVRLTFGG</sequence>
<gene>
    <name evidence="2" type="ORF">SAMN05216466_107137</name>
</gene>
<dbReference type="EMBL" id="FNCJ01000007">
    <property type="protein sequence ID" value="SDH11069.1"/>
    <property type="molecule type" value="Genomic_DNA"/>
</dbReference>
<evidence type="ECO:0000313" key="2">
    <source>
        <dbReference type="EMBL" id="SDH11069.1"/>
    </source>
</evidence>
<dbReference type="AlphaFoldDB" id="A0A1G7ZQY0"/>
<proteinExistence type="predicted"/>
<feature type="transmembrane region" description="Helical" evidence="1">
    <location>
        <begin position="41"/>
        <end position="63"/>
    </location>
</feature>
<reference evidence="2 3" key="1">
    <citation type="submission" date="2016-10" db="EMBL/GenBank/DDBJ databases">
        <authorList>
            <person name="de Groot N.N."/>
        </authorList>
    </citation>
    <scope>NUCLEOTIDE SEQUENCE [LARGE SCALE GENOMIC DNA]</scope>
    <source>
        <strain evidence="2 3">LMG 2247</strain>
    </source>
</reference>
<keyword evidence="1" id="KW-0472">Membrane</keyword>
<evidence type="ECO:0000256" key="1">
    <source>
        <dbReference type="SAM" id="Phobius"/>
    </source>
</evidence>